<dbReference type="EMBL" id="CP012382">
    <property type="protein sequence ID" value="AKZ54313.1"/>
    <property type="molecule type" value="Genomic_DNA"/>
</dbReference>
<accession>A0A0K2AMT7</accession>
<proteinExistence type="predicted"/>
<dbReference type="Proteomes" id="UP000061018">
    <property type="component" value="Chromosome"/>
</dbReference>
<reference evidence="2" key="1">
    <citation type="journal article" date="2015" name="J. Biotechnol.">
        <title>Complete genome sequence of Streptomyces ambofaciens ATCC 23877, the spiramycin producer.</title>
        <authorList>
            <person name="Thibessard A."/>
            <person name="Haas D."/>
            <person name="Gerbaud C."/>
            <person name="Aigle B."/>
            <person name="Lautru S."/>
            <person name="Pernodet J.L."/>
            <person name="Leblond P."/>
        </authorList>
    </citation>
    <scope>NUCLEOTIDE SEQUENCE [LARGE SCALE GENOMIC DNA]</scope>
    <source>
        <strain evidence="2">ATCC 23877 / 3486 / DSM 40053 / JCM 4204 / NBRC 12836 / NRRL B-2516</strain>
    </source>
</reference>
<organism evidence="1 2">
    <name type="scientific">Streptomyces ambofaciens (strain ATCC 23877 / 3486 / DSM 40053 / JCM 4204 / NBRC 12836 / NRRL B-2516)</name>
    <dbReference type="NCBI Taxonomy" id="278992"/>
    <lineage>
        <taxon>Bacteria</taxon>
        <taxon>Bacillati</taxon>
        <taxon>Actinomycetota</taxon>
        <taxon>Actinomycetes</taxon>
        <taxon>Kitasatosporales</taxon>
        <taxon>Streptomycetaceae</taxon>
        <taxon>Streptomyces</taxon>
    </lineage>
</organism>
<name>A0A0K2AMT7_STRA7</name>
<sequence length="166" mass="18033">MAGSTLRTPLTTRDTVARETPACLATSSSVGGRLIMRTPYRRVPRPDRRWADRLRWDVTARNRSPRRRCAAAGFRPTGTHAPRTPRCGAQAVVGRAMLGVTPVGDPGGGRRWGTPVGDREGNLRGEGRRSWIASGLTLDLVKGSGSRMWRTRCAASGKRPATADWA</sequence>
<evidence type="ECO:0000313" key="1">
    <source>
        <dbReference type="EMBL" id="AKZ54313.1"/>
    </source>
</evidence>
<gene>
    <name evidence="1" type="ORF">SAM23877_1264</name>
</gene>
<dbReference type="KEGG" id="samb:SAM23877_1264"/>
<protein>
    <submittedName>
        <fullName evidence="1">Uncharacterized protein</fullName>
    </submittedName>
</protein>
<evidence type="ECO:0000313" key="2">
    <source>
        <dbReference type="Proteomes" id="UP000061018"/>
    </source>
</evidence>
<dbReference type="AlphaFoldDB" id="A0A0K2AMT7"/>